<dbReference type="EMBL" id="JBEUWX010000002">
    <property type="protein sequence ID" value="MFA9949263.1"/>
    <property type="molecule type" value="Genomic_DNA"/>
</dbReference>
<dbReference type="RefSeq" id="WP_418890408.1">
    <property type="nucleotide sequence ID" value="NZ_JBEUWX010000002.1"/>
</dbReference>
<feature type="transmembrane region" description="Helical" evidence="1">
    <location>
        <begin position="639"/>
        <end position="663"/>
    </location>
</feature>
<feature type="transmembrane region" description="Helical" evidence="1">
    <location>
        <begin position="55"/>
        <end position="79"/>
    </location>
</feature>
<comment type="caution">
    <text evidence="2">The sequence shown here is derived from an EMBL/GenBank/DDBJ whole genome shotgun (WGS) entry which is preliminary data.</text>
</comment>
<name>A0ABV4UDF4_9RHOO</name>
<reference evidence="3" key="1">
    <citation type="submission" date="2024-06" db="EMBL/GenBank/DDBJ databases">
        <title>Radixoralia hellwigii gen. nov., sp nov., isolated from a root canal in the human oral cavity.</title>
        <authorList>
            <person name="Bartsch S."/>
            <person name="Wittmer A."/>
            <person name="Schulz A.-K."/>
            <person name="Neumann-Schaal M."/>
            <person name="Wolf J."/>
            <person name="Gronow S."/>
            <person name="Tennert C."/>
            <person name="Haecker G."/>
            <person name="Cieplik F."/>
            <person name="Al-Ahmad A."/>
        </authorList>
    </citation>
    <scope>NUCLEOTIDE SEQUENCE [LARGE SCALE GENOMIC DNA]</scope>
    <source>
        <strain evidence="3">Wk13</strain>
    </source>
</reference>
<protein>
    <submittedName>
        <fullName evidence="2">DotA/TraY family protein</fullName>
    </submittedName>
</protein>
<evidence type="ECO:0000313" key="3">
    <source>
        <dbReference type="Proteomes" id="UP001574673"/>
    </source>
</evidence>
<dbReference type="Proteomes" id="UP001574673">
    <property type="component" value="Unassembled WGS sequence"/>
</dbReference>
<organism evidence="2 3">
    <name type="scientific">Dentiradicibacter hellwigii</name>
    <dbReference type="NCBI Taxonomy" id="3149053"/>
    <lineage>
        <taxon>Bacteria</taxon>
        <taxon>Pseudomonadati</taxon>
        <taxon>Pseudomonadota</taxon>
        <taxon>Betaproteobacteria</taxon>
        <taxon>Rhodocyclales</taxon>
        <taxon>Rhodocyclaceae</taxon>
        <taxon>Dentiradicibacter</taxon>
    </lineage>
</organism>
<feature type="transmembrane region" description="Helical" evidence="1">
    <location>
        <begin position="570"/>
        <end position="589"/>
    </location>
</feature>
<feature type="transmembrane region" description="Helical" evidence="1">
    <location>
        <begin position="689"/>
        <end position="713"/>
    </location>
</feature>
<dbReference type="InterPro" id="IPR027628">
    <property type="entry name" value="DotA_TraY"/>
</dbReference>
<keyword evidence="3" id="KW-1185">Reference proteome</keyword>
<evidence type="ECO:0000256" key="1">
    <source>
        <dbReference type="SAM" id="Phobius"/>
    </source>
</evidence>
<evidence type="ECO:0000313" key="2">
    <source>
        <dbReference type="EMBL" id="MFA9949263.1"/>
    </source>
</evidence>
<keyword evidence="1" id="KW-0472">Membrane</keyword>
<keyword evidence="1" id="KW-0812">Transmembrane</keyword>
<dbReference type="NCBIfam" id="TIGR04346">
    <property type="entry name" value="DotA_TraY"/>
    <property type="match status" value="1"/>
</dbReference>
<keyword evidence="1" id="KW-1133">Transmembrane helix</keyword>
<feature type="transmembrane region" description="Helical" evidence="1">
    <location>
        <begin position="595"/>
        <end position="618"/>
    </location>
</feature>
<gene>
    <name evidence="2" type="ORF">ABCS64_02780</name>
</gene>
<proteinExistence type="predicted"/>
<accession>A0ABV4UDF4</accession>
<sequence length="772" mass="83132">MPAGTPTNNMANFTPEPQDYSITHLLANTFGEVTANIFGSTAGGGLPDILGTAFAYFNSAVLFFGTVILAYVTVFGVMNTANDGQALGRKWSTVFTPLRIAGSAASLIVTTSGYSVIQLIVLQIVVWGVGIADTTWTNVVKAALTRPLPNAFVALDADANQVRTLAGNMLLSKVCTMSLNQTLGMITNGQTNIQPVEKTINFNLGRGFSVVSDMAAEALGLNTSIVTKIYEYKDTSATPVADGKPICGSVGFMGRTSTVSATTPSVPFSANIDAKKMFVSTGYDAKQIQMIANAMAYNTAVGAYNVLDEKMTVLAADIVSEKPDIDAGRFQEGINAYVRTFRKGYNTDINQMDSTHGQVIKNFLEQSTQHGWVQAGMFHRRLSQIQTALNEAYRITPNSKPPMTELIQQTAPAHDKGLLANYALATQKAFDIIANGPAAWESNPVNAGKKATEIPSLKLEKGSDPTDVWDGWLSSMGQKAVAGTVDMLAVPDTPGWHDPVIQVKNIGDYAMVIGETLIAAPTMLKIAARWAKAGVKSLLSITPINLTGLQDVAEETGSAFIQTLGWLSDLIVVPAYGLLYIGYFMSIFLPMVPFMVFTLAVIGWLIAVVESVVAAPLWMVMHMTPESNDSFIGSQQQGYLLLLSVFFKPILTVLGLLLSMIMLRPIMDLVNLGFIGSLNTIQANSTTGIASYFGFMLVYAFITLSVFMTVFALPQDMSDRVLKWISAGIGSLGEKDAMKKIEMLVRGKNRVAGKSGESANFVTRENLEQEKK</sequence>
<feature type="transmembrane region" description="Helical" evidence="1">
    <location>
        <begin position="91"/>
        <end position="110"/>
    </location>
</feature>